<dbReference type="RefSeq" id="WP_311672458.1">
    <property type="nucleotide sequence ID" value="NZ_JAVREQ010000004.1"/>
</dbReference>
<organism evidence="14 15">
    <name type="scientific">Streptomyces hazeniae</name>
    <dbReference type="NCBI Taxonomy" id="3075538"/>
    <lineage>
        <taxon>Bacteria</taxon>
        <taxon>Bacillati</taxon>
        <taxon>Actinomycetota</taxon>
        <taxon>Actinomycetes</taxon>
        <taxon>Kitasatosporales</taxon>
        <taxon>Streptomycetaceae</taxon>
        <taxon>Streptomyces</taxon>
    </lineage>
</organism>
<dbReference type="PANTHER" id="PTHR30365:SF15">
    <property type="entry name" value="CYTOCHROME BD UBIQUINOL OXIDASE SUBUNIT 1"/>
    <property type="match status" value="1"/>
</dbReference>
<protein>
    <submittedName>
        <fullName evidence="14">Cytochrome ubiquinol oxidase subunit I</fullName>
    </submittedName>
</protein>
<keyword evidence="3 12" id="KW-0813">Transport</keyword>
<evidence type="ECO:0000256" key="13">
    <source>
        <dbReference type="SAM" id="MobiDB-lite"/>
    </source>
</evidence>
<comment type="caution">
    <text evidence="14">The sequence shown here is derived from an EMBL/GenBank/DDBJ whole genome shotgun (WGS) entry which is preliminary data.</text>
</comment>
<evidence type="ECO:0000256" key="7">
    <source>
        <dbReference type="ARBA" id="ARBA00022723"/>
    </source>
</evidence>
<keyword evidence="11 12" id="KW-0472">Membrane</keyword>
<evidence type="ECO:0000313" key="15">
    <source>
        <dbReference type="Proteomes" id="UP001183414"/>
    </source>
</evidence>
<feature type="compositionally biased region" description="Low complexity" evidence="13">
    <location>
        <begin position="408"/>
        <end position="422"/>
    </location>
</feature>
<evidence type="ECO:0000256" key="9">
    <source>
        <dbReference type="ARBA" id="ARBA00022989"/>
    </source>
</evidence>
<keyword evidence="5 12" id="KW-0349">Heme</keyword>
<accession>A0ABU2NQ59</accession>
<dbReference type="InterPro" id="IPR002585">
    <property type="entry name" value="Cyt-d_ubiquinol_oxidase_su_1"/>
</dbReference>
<dbReference type="PANTHER" id="PTHR30365">
    <property type="entry name" value="CYTOCHROME D UBIQUINOL OXIDASE"/>
    <property type="match status" value="1"/>
</dbReference>
<evidence type="ECO:0000256" key="2">
    <source>
        <dbReference type="ARBA" id="ARBA00009819"/>
    </source>
</evidence>
<feature type="transmembrane region" description="Helical" evidence="12">
    <location>
        <begin position="288"/>
        <end position="313"/>
    </location>
</feature>
<dbReference type="Proteomes" id="UP001183414">
    <property type="component" value="Unassembled WGS sequence"/>
</dbReference>
<keyword evidence="4 12" id="KW-1003">Cell membrane</keyword>
<dbReference type="EMBL" id="JAVREQ010000004">
    <property type="protein sequence ID" value="MDT0378592.1"/>
    <property type="molecule type" value="Genomic_DNA"/>
</dbReference>
<evidence type="ECO:0000256" key="10">
    <source>
        <dbReference type="ARBA" id="ARBA00023004"/>
    </source>
</evidence>
<keyword evidence="6 12" id="KW-0812">Transmembrane</keyword>
<evidence type="ECO:0000256" key="12">
    <source>
        <dbReference type="PIRNR" id="PIRNR006446"/>
    </source>
</evidence>
<proteinExistence type="inferred from homology"/>
<keyword evidence="15" id="KW-1185">Reference proteome</keyword>
<sequence length="436" mass="47076">MDAQTLDLARLQFALTAAGHFLFVALTLGLATVVACVQTVAVASGKPVHHRMVRFWGQLYVINYAVGIVTGIVMEFQFGMNWSGLGHYAGDVFGASLALETILAFFVESTFLGLWIFGWGRFNRWVHLGTLWVVTLTAYLSAYWILVTNGFLNNPVGHRETPDGLVLHDTAAVLTNPSTLFAFGHIAAGALVTAAFFMAGVSAYHLFRRSPEHEVFRRSLRIGVFLGAPAVFLTAVTGGVQFPFLTGNQPMKMAVFRRDETEIARLQAELTARFGPGDYVPSETWTQLGATLMLVAFALMFLVAGLGVVLGAIRFVVHRLRAWHVLLMAVVPLPYVAMTAGWVFREAGRQPWVIHGLLRTEDAASQLSAGQMRLSLAVFGALFALLIAGNGYFLLRAAGRGPAAVTLGTDDAGPGTPGGDAPDGPRPRDRAPAPTY</sequence>
<keyword evidence="10 12" id="KW-0408">Iron</keyword>
<feature type="transmembrane region" description="Helical" evidence="12">
    <location>
        <begin position="219"/>
        <end position="244"/>
    </location>
</feature>
<feature type="transmembrane region" description="Helical" evidence="12">
    <location>
        <begin position="55"/>
        <end position="74"/>
    </location>
</feature>
<keyword evidence="9 12" id="KW-1133">Transmembrane helix</keyword>
<feature type="transmembrane region" description="Helical" evidence="12">
    <location>
        <begin position="20"/>
        <end position="43"/>
    </location>
</feature>
<keyword evidence="7 12" id="KW-0479">Metal-binding</keyword>
<keyword evidence="8 12" id="KW-0249">Electron transport</keyword>
<evidence type="ECO:0000256" key="1">
    <source>
        <dbReference type="ARBA" id="ARBA00004651"/>
    </source>
</evidence>
<feature type="transmembrane region" description="Helical" evidence="12">
    <location>
        <begin position="374"/>
        <end position="395"/>
    </location>
</feature>
<feature type="transmembrane region" description="Helical" evidence="12">
    <location>
        <begin position="182"/>
        <end position="207"/>
    </location>
</feature>
<evidence type="ECO:0000256" key="8">
    <source>
        <dbReference type="ARBA" id="ARBA00022982"/>
    </source>
</evidence>
<comment type="subcellular location">
    <subcellularLocation>
        <location evidence="1">Cell membrane</location>
        <topology evidence="1">Multi-pass membrane protein</topology>
    </subcellularLocation>
</comment>
<feature type="transmembrane region" description="Helical" evidence="12">
    <location>
        <begin position="325"/>
        <end position="344"/>
    </location>
</feature>
<evidence type="ECO:0000256" key="4">
    <source>
        <dbReference type="ARBA" id="ARBA00022475"/>
    </source>
</evidence>
<evidence type="ECO:0000256" key="6">
    <source>
        <dbReference type="ARBA" id="ARBA00022692"/>
    </source>
</evidence>
<feature type="compositionally biased region" description="Basic and acidic residues" evidence="13">
    <location>
        <begin position="423"/>
        <end position="436"/>
    </location>
</feature>
<feature type="region of interest" description="Disordered" evidence="13">
    <location>
        <begin position="406"/>
        <end position="436"/>
    </location>
</feature>
<evidence type="ECO:0000256" key="5">
    <source>
        <dbReference type="ARBA" id="ARBA00022617"/>
    </source>
</evidence>
<name>A0ABU2NQ59_9ACTN</name>
<reference evidence="15" key="1">
    <citation type="submission" date="2023-07" db="EMBL/GenBank/DDBJ databases">
        <title>30 novel species of actinomycetes from the DSMZ collection.</title>
        <authorList>
            <person name="Nouioui I."/>
        </authorList>
    </citation>
    <scope>NUCLEOTIDE SEQUENCE [LARGE SCALE GENOMIC DNA]</scope>
    <source>
        <strain evidence="15">DSM 42041</strain>
    </source>
</reference>
<comment type="similarity">
    <text evidence="2 12">Belongs to the cytochrome ubiquinol oxidase subunit 1 family.</text>
</comment>
<feature type="transmembrane region" description="Helical" evidence="12">
    <location>
        <begin position="125"/>
        <end position="146"/>
    </location>
</feature>
<evidence type="ECO:0000313" key="14">
    <source>
        <dbReference type="EMBL" id="MDT0378592.1"/>
    </source>
</evidence>
<evidence type="ECO:0000256" key="11">
    <source>
        <dbReference type="ARBA" id="ARBA00023136"/>
    </source>
</evidence>
<feature type="transmembrane region" description="Helical" evidence="12">
    <location>
        <begin position="94"/>
        <end position="118"/>
    </location>
</feature>
<dbReference type="PIRSF" id="PIRSF006446">
    <property type="entry name" value="Cyt_quinol_oxidase_1"/>
    <property type="match status" value="1"/>
</dbReference>
<evidence type="ECO:0000256" key="3">
    <source>
        <dbReference type="ARBA" id="ARBA00022448"/>
    </source>
</evidence>
<dbReference type="Pfam" id="PF01654">
    <property type="entry name" value="Cyt_bd_oxida_I"/>
    <property type="match status" value="2"/>
</dbReference>
<gene>
    <name evidence="14" type="ORF">RM572_07340</name>
</gene>